<evidence type="ECO:0000313" key="2">
    <source>
        <dbReference type="Proteomes" id="UP000326939"/>
    </source>
</evidence>
<sequence length="146" mass="15863">MHSDSVGLLHCKLAACEERAFCTKQAKLTIQISSVGVESVANEICTEAMTKLLNCLPFLITTAPSPSLSCCEDVGWKNKLEILVALDCCEEINAIVCRAFPCYVFATKITQSLLDKPGESTLNPKLGLSLDYKVKAVSCQARCKKT</sequence>
<evidence type="ECO:0000313" key="1">
    <source>
        <dbReference type="EMBL" id="KAB5533785.1"/>
    </source>
</evidence>
<gene>
    <name evidence="1" type="ORF">DKX38_016871</name>
</gene>
<keyword evidence="2" id="KW-1185">Reference proteome</keyword>
<proteinExistence type="predicted"/>
<protein>
    <submittedName>
        <fullName evidence="1">Uncharacterized protein</fullName>
    </submittedName>
</protein>
<organism evidence="1 2">
    <name type="scientific">Salix brachista</name>
    <dbReference type="NCBI Taxonomy" id="2182728"/>
    <lineage>
        <taxon>Eukaryota</taxon>
        <taxon>Viridiplantae</taxon>
        <taxon>Streptophyta</taxon>
        <taxon>Embryophyta</taxon>
        <taxon>Tracheophyta</taxon>
        <taxon>Spermatophyta</taxon>
        <taxon>Magnoliopsida</taxon>
        <taxon>eudicotyledons</taxon>
        <taxon>Gunneridae</taxon>
        <taxon>Pentapetalae</taxon>
        <taxon>rosids</taxon>
        <taxon>fabids</taxon>
        <taxon>Malpighiales</taxon>
        <taxon>Salicaceae</taxon>
        <taxon>Saliceae</taxon>
        <taxon>Salix</taxon>
    </lineage>
</organism>
<comment type="caution">
    <text evidence="1">The sequence shown here is derived from an EMBL/GenBank/DDBJ whole genome shotgun (WGS) entry which is preliminary data.</text>
</comment>
<reference evidence="2" key="1">
    <citation type="journal article" date="2019" name="Gigascience">
        <title>De novo genome assembly of the endangered Acer yangbiense, a plant species with extremely small populations endemic to Yunnan Province, China.</title>
        <authorList>
            <person name="Yang J."/>
            <person name="Wariss H.M."/>
            <person name="Tao L."/>
            <person name="Zhang R."/>
            <person name="Yun Q."/>
            <person name="Hollingsworth P."/>
            <person name="Dao Z."/>
            <person name="Luo G."/>
            <person name="Guo H."/>
            <person name="Ma Y."/>
            <person name="Sun W."/>
        </authorList>
    </citation>
    <scope>NUCLEOTIDE SEQUENCE [LARGE SCALE GENOMIC DNA]</scope>
    <source>
        <strain evidence="2">cv. br00</strain>
    </source>
</reference>
<accession>A0A5N5KTP9</accession>
<dbReference type="AlphaFoldDB" id="A0A5N5KTP9"/>
<dbReference type="EMBL" id="VDCV01000011">
    <property type="protein sequence ID" value="KAB5533785.1"/>
    <property type="molecule type" value="Genomic_DNA"/>
</dbReference>
<dbReference type="Proteomes" id="UP000326939">
    <property type="component" value="Chromosome 11"/>
</dbReference>
<name>A0A5N5KTP9_9ROSI</name>